<feature type="domain" description="HTH lysR-type" evidence="5">
    <location>
        <begin position="1"/>
        <end position="60"/>
    </location>
</feature>
<dbReference type="SUPFAM" id="SSF53850">
    <property type="entry name" value="Periplasmic binding protein-like II"/>
    <property type="match status" value="1"/>
</dbReference>
<keyword evidence="4" id="KW-0804">Transcription</keyword>
<evidence type="ECO:0000256" key="1">
    <source>
        <dbReference type="ARBA" id="ARBA00009437"/>
    </source>
</evidence>
<dbReference type="CDD" id="cd08414">
    <property type="entry name" value="PBP2_LTTR_aromatics_like"/>
    <property type="match status" value="1"/>
</dbReference>
<dbReference type="PROSITE" id="PS50931">
    <property type="entry name" value="HTH_LYSR"/>
    <property type="match status" value="1"/>
</dbReference>
<proteinExistence type="inferred from homology"/>
<evidence type="ECO:0000313" key="7">
    <source>
        <dbReference type="Proteomes" id="UP001500596"/>
    </source>
</evidence>
<dbReference type="Pfam" id="PF03466">
    <property type="entry name" value="LysR_substrate"/>
    <property type="match status" value="1"/>
</dbReference>
<dbReference type="Gene3D" id="3.40.190.10">
    <property type="entry name" value="Periplasmic binding protein-like II"/>
    <property type="match status" value="2"/>
</dbReference>
<dbReference type="RefSeq" id="WP_344050678.1">
    <property type="nucleotide sequence ID" value="NZ_BAAAPK010000001.1"/>
</dbReference>
<comment type="caution">
    <text evidence="6">The sequence shown here is derived from an EMBL/GenBank/DDBJ whole genome shotgun (WGS) entry which is preliminary data.</text>
</comment>
<dbReference type="PRINTS" id="PR00039">
    <property type="entry name" value="HTHLYSR"/>
</dbReference>
<gene>
    <name evidence="6" type="ORF">GCM10009807_01950</name>
</gene>
<evidence type="ECO:0000259" key="5">
    <source>
        <dbReference type="PROSITE" id="PS50931"/>
    </source>
</evidence>
<reference evidence="6 7" key="1">
    <citation type="journal article" date="2019" name="Int. J. Syst. Evol. Microbiol.">
        <title>The Global Catalogue of Microorganisms (GCM) 10K type strain sequencing project: providing services to taxonomists for standard genome sequencing and annotation.</title>
        <authorList>
            <consortium name="The Broad Institute Genomics Platform"/>
            <consortium name="The Broad Institute Genome Sequencing Center for Infectious Disease"/>
            <person name="Wu L."/>
            <person name="Ma J."/>
        </authorList>
    </citation>
    <scope>NUCLEOTIDE SEQUENCE [LARGE SCALE GENOMIC DNA]</scope>
    <source>
        <strain evidence="6 7">JCM 15575</strain>
    </source>
</reference>
<accession>A0ABN2FYR1</accession>
<comment type="similarity">
    <text evidence="1">Belongs to the LysR transcriptional regulatory family.</text>
</comment>
<protein>
    <submittedName>
        <fullName evidence="6">LysR family transcriptional regulator</fullName>
    </submittedName>
</protein>
<dbReference type="InterPro" id="IPR036390">
    <property type="entry name" value="WH_DNA-bd_sf"/>
</dbReference>
<evidence type="ECO:0000256" key="2">
    <source>
        <dbReference type="ARBA" id="ARBA00023015"/>
    </source>
</evidence>
<dbReference type="SUPFAM" id="SSF46785">
    <property type="entry name" value="Winged helix' DNA-binding domain"/>
    <property type="match status" value="1"/>
</dbReference>
<dbReference type="InterPro" id="IPR036388">
    <property type="entry name" value="WH-like_DNA-bd_sf"/>
</dbReference>
<evidence type="ECO:0000313" key="6">
    <source>
        <dbReference type="EMBL" id="GAA1661824.1"/>
    </source>
</evidence>
<keyword evidence="7" id="KW-1185">Reference proteome</keyword>
<dbReference type="InterPro" id="IPR005119">
    <property type="entry name" value="LysR_subst-bd"/>
</dbReference>
<dbReference type="EMBL" id="BAAAPK010000001">
    <property type="protein sequence ID" value="GAA1661824.1"/>
    <property type="molecule type" value="Genomic_DNA"/>
</dbReference>
<dbReference type="Gene3D" id="1.10.10.10">
    <property type="entry name" value="Winged helix-like DNA-binding domain superfamily/Winged helix DNA-binding domain"/>
    <property type="match status" value="1"/>
</dbReference>
<organism evidence="6 7">
    <name type="scientific">Microbacterium lacus</name>
    <dbReference type="NCBI Taxonomy" id="415217"/>
    <lineage>
        <taxon>Bacteria</taxon>
        <taxon>Bacillati</taxon>
        <taxon>Actinomycetota</taxon>
        <taxon>Actinomycetes</taxon>
        <taxon>Micrococcales</taxon>
        <taxon>Microbacteriaceae</taxon>
        <taxon>Microbacterium</taxon>
    </lineage>
</organism>
<dbReference type="Pfam" id="PF00126">
    <property type="entry name" value="HTH_1"/>
    <property type="match status" value="1"/>
</dbReference>
<sequence length="300" mass="32481">MNVSLRLLRAFVAVSQEGHVGRAAARLFISQPSLSQDIRRLEREIGVVLFDRGPRGLTPTPAGEALLRSVEGALAMFDQGVANAREIAASGRGTIRVAYSPSLANIFMPSLLSLLERVLTAADIEEHELDTGAVGPAISVGAYDVGFAHCPTSDPRLVVAHIADEPLCVAVATGHPLAGRPSVRLSELSGSSLLIWPRASAPDYYDMILDICSEADVGLRGVKESRRITPRTYLLDDQQTFSLLPRSAASLPRPEVTFLPIEESRWTLPLTLICRAGDNRRELDQIRISAEQVGRAISAW</sequence>
<evidence type="ECO:0000256" key="4">
    <source>
        <dbReference type="ARBA" id="ARBA00023163"/>
    </source>
</evidence>
<dbReference type="Proteomes" id="UP001500596">
    <property type="component" value="Unassembled WGS sequence"/>
</dbReference>
<dbReference type="PANTHER" id="PTHR30346:SF0">
    <property type="entry name" value="HCA OPERON TRANSCRIPTIONAL ACTIVATOR HCAR"/>
    <property type="match status" value="1"/>
</dbReference>
<dbReference type="InterPro" id="IPR000847">
    <property type="entry name" value="LysR_HTH_N"/>
</dbReference>
<evidence type="ECO:0000256" key="3">
    <source>
        <dbReference type="ARBA" id="ARBA00023125"/>
    </source>
</evidence>
<name>A0ABN2FYR1_9MICO</name>
<keyword evidence="2" id="KW-0805">Transcription regulation</keyword>
<dbReference type="PANTHER" id="PTHR30346">
    <property type="entry name" value="TRANSCRIPTIONAL DUAL REGULATOR HCAR-RELATED"/>
    <property type="match status" value="1"/>
</dbReference>
<keyword evidence="3" id="KW-0238">DNA-binding</keyword>